<dbReference type="RefSeq" id="WP_200236328.1">
    <property type="nucleotide sequence ID" value="NZ_NRRV01000019.1"/>
</dbReference>
<comment type="catalytic activity">
    <reaction evidence="6 8">
        <text>acetyl-CoA + 2-oxoglutarate + H2O = (2R)-homocitrate + CoA + H(+)</text>
        <dbReference type="Rhea" id="RHEA:12929"/>
        <dbReference type="ChEBI" id="CHEBI:15377"/>
        <dbReference type="ChEBI" id="CHEBI:15378"/>
        <dbReference type="ChEBI" id="CHEBI:16810"/>
        <dbReference type="ChEBI" id="CHEBI:57287"/>
        <dbReference type="ChEBI" id="CHEBI:57288"/>
        <dbReference type="ChEBI" id="CHEBI:58884"/>
        <dbReference type="EC" id="2.3.3.14"/>
    </reaction>
</comment>
<dbReference type="SUPFAM" id="SSF51569">
    <property type="entry name" value="Aldolase"/>
    <property type="match status" value="1"/>
</dbReference>
<comment type="function">
    <text evidence="1 8">This protein is a Fe-Mo-cofactor biosynthetic component.</text>
</comment>
<dbReference type="Gene3D" id="1.10.238.260">
    <property type="match status" value="1"/>
</dbReference>
<dbReference type="EMBL" id="NRRV01000019">
    <property type="protein sequence ID" value="MBK1630934.1"/>
    <property type="molecule type" value="Genomic_DNA"/>
</dbReference>
<keyword evidence="5 7" id="KW-0808">Transferase</keyword>
<evidence type="ECO:0000313" key="10">
    <source>
        <dbReference type="EMBL" id="MBK1630934.1"/>
    </source>
</evidence>
<protein>
    <recommendedName>
        <fullName evidence="4 8">Homocitrate synthase</fullName>
        <ecNumber evidence="3 8">2.3.3.14</ecNumber>
    </recommendedName>
</protein>
<organism evidence="10 11">
    <name type="scientific">Thiohalocapsa halophila</name>
    <dbReference type="NCBI Taxonomy" id="69359"/>
    <lineage>
        <taxon>Bacteria</taxon>
        <taxon>Pseudomonadati</taxon>
        <taxon>Pseudomonadota</taxon>
        <taxon>Gammaproteobacteria</taxon>
        <taxon>Chromatiales</taxon>
        <taxon>Chromatiaceae</taxon>
        <taxon>Thiohalocapsa</taxon>
    </lineage>
</organism>
<reference evidence="10 11" key="1">
    <citation type="journal article" date="2020" name="Microorganisms">
        <title>Osmotic Adaptation and Compatible Solute Biosynthesis of Phototrophic Bacteria as Revealed from Genome Analyses.</title>
        <authorList>
            <person name="Imhoff J.F."/>
            <person name="Rahn T."/>
            <person name="Kunzel S."/>
            <person name="Keller A."/>
            <person name="Neulinger S.C."/>
        </authorList>
    </citation>
    <scope>NUCLEOTIDE SEQUENCE [LARGE SCALE GENOMIC DNA]</scope>
    <source>
        <strain evidence="10 11">DSM 6210</strain>
    </source>
</reference>
<sequence>MQTEAATTRPKPRTLIAINDTTLRDGEQSAGVAFSLEEKLAIARGLDALGVPELEVGIPSMGEEEREAIRATADLGLGARLMVWARMLPADIAACRDLGVALVDLSMPVSDQQIARKLGRDRDWVLAQVARLVPTALELGLDVGVGMEDASRADPDFLKQVAEAAQRAGARRVRFADTVGLLDPFGTCERIRDLASGCSCEVEMHAHDDLGLATANTLAAVRGGATHVNTTVHGMGERAGNAALEEVVVGLRHVHQLDTGVDLTRFEALSKLVATASGHPVAWHKSLVGDGAFTHEAGIHVDGLLKDPENYQGIDPAEVGRRHRMVLGKHSGRHAVQMAYAEQLATAIDDGQAERLLPLVRRFVTQTKHSPQGDDLRRFLDELAASTPVCMGDSTAAEPAADAV</sequence>
<evidence type="ECO:0000256" key="8">
    <source>
        <dbReference type="RuleBase" id="RU367143"/>
    </source>
</evidence>
<comment type="similarity">
    <text evidence="2 7">Belongs to the alpha-IPM synthase/homocitrate synthase family.</text>
</comment>
<keyword evidence="11" id="KW-1185">Reference proteome</keyword>
<dbReference type="InterPro" id="IPR054691">
    <property type="entry name" value="LeuA/HCS_post-cat"/>
</dbReference>
<dbReference type="InterPro" id="IPR002034">
    <property type="entry name" value="AIPM/Hcit_synth_CS"/>
</dbReference>
<evidence type="ECO:0000256" key="4">
    <source>
        <dbReference type="ARBA" id="ARBA00020735"/>
    </source>
</evidence>
<evidence type="ECO:0000256" key="3">
    <source>
        <dbReference type="ARBA" id="ARBA00012974"/>
    </source>
</evidence>
<accession>A0ABS1CGA4</accession>
<evidence type="ECO:0000256" key="2">
    <source>
        <dbReference type="ARBA" id="ARBA00006154"/>
    </source>
</evidence>
<dbReference type="PROSITE" id="PS00816">
    <property type="entry name" value="AIPM_HOMOCIT_SYNTH_2"/>
    <property type="match status" value="1"/>
</dbReference>
<evidence type="ECO:0000313" key="11">
    <source>
        <dbReference type="Proteomes" id="UP000748752"/>
    </source>
</evidence>
<evidence type="ECO:0000256" key="5">
    <source>
        <dbReference type="ARBA" id="ARBA00022679"/>
    </source>
</evidence>
<dbReference type="Gene3D" id="3.20.20.70">
    <property type="entry name" value="Aldolase class I"/>
    <property type="match status" value="1"/>
</dbReference>
<dbReference type="CDD" id="cd07939">
    <property type="entry name" value="DRE_TIM_NifV"/>
    <property type="match status" value="1"/>
</dbReference>
<proteinExistence type="inferred from homology"/>
<name>A0ABS1CGA4_9GAMM</name>
<dbReference type="InterPro" id="IPR013785">
    <property type="entry name" value="Aldolase_TIM"/>
</dbReference>
<dbReference type="EC" id="2.3.3.14" evidence="3 8"/>
<dbReference type="Pfam" id="PF22617">
    <property type="entry name" value="HCS_D2"/>
    <property type="match status" value="1"/>
</dbReference>
<dbReference type="PANTHER" id="PTHR42880">
    <property type="entry name" value="HOMOCITRATE SYNTHASE"/>
    <property type="match status" value="1"/>
</dbReference>
<dbReference type="PROSITE" id="PS00815">
    <property type="entry name" value="AIPM_HOMOCIT_SYNTH_1"/>
    <property type="match status" value="1"/>
</dbReference>
<comment type="caution">
    <text evidence="10">The sequence shown here is derived from an EMBL/GenBank/DDBJ whole genome shotgun (WGS) entry which is preliminary data.</text>
</comment>
<evidence type="ECO:0000256" key="7">
    <source>
        <dbReference type="RuleBase" id="RU003523"/>
    </source>
</evidence>
<gene>
    <name evidence="10" type="primary">nifV</name>
    <name evidence="10" type="ORF">CKO31_09305</name>
</gene>
<keyword evidence="8" id="KW-0535">Nitrogen fixation</keyword>
<evidence type="ECO:0000256" key="6">
    <source>
        <dbReference type="ARBA" id="ARBA00048019"/>
    </source>
</evidence>
<dbReference type="PROSITE" id="PS50991">
    <property type="entry name" value="PYR_CT"/>
    <property type="match status" value="1"/>
</dbReference>
<dbReference type="NCBIfam" id="TIGR02660">
    <property type="entry name" value="nifV_homocitr"/>
    <property type="match status" value="1"/>
</dbReference>
<dbReference type="PANTHER" id="PTHR42880:SF1">
    <property type="entry name" value="ISOPROPYLMALATE_HOMOCITRATE_CITRAMALATE SYNTHASE FAMILY PROTEIN"/>
    <property type="match status" value="1"/>
</dbReference>
<evidence type="ECO:0000259" key="9">
    <source>
        <dbReference type="PROSITE" id="PS50991"/>
    </source>
</evidence>
<dbReference type="Proteomes" id="UP000748752">
    <property type="component" value="Unassembled WGS sequence"/>
</dbReference>
<dbReference type="InterPro" id="IPR000891">
    <property type="entry name" value="PYR_CT"/>
</dbReference>
<evidence type="ECO:0000256" key="1">
    <source>
        <dbReference type="ARBA" id="ARBA00003050"/>
    </source>
</evidence>
<dbReference type="Pfam" id="PF00682">
    <property type="entry name" value="HMGL-like"/>
    <property type="match status" value="1"/>
</dbReference>
<feature type="domain" description="Pyruvate carboxyltransferase" evidence="9">
    <location>
        <begin position="16"/>
        <end position="267"/>
    </location>
</feature>
<dbReference type="InterPro" id="IPR013477">
    <property type="entry name" value="NifV/FrbC"/>
</dbReference>